<reference evidence="3 4" key="1">
    <citation type="submission" date="2021-03" db="EMBL/GenBank/DDBJ databases">
        <authorList>
            <person name="Kim M.K."/>
        </authorList>
    </citation>
    <scope>NUCLEOTIDE SEQUENCE [LARGE SCALE GENOMIC DNA]</scope>
    <source>
        <strain evidence="3 4">BT442</strain>
    </source>
</reference>
<keyword evidence="2" id="KW-1133">Transmembrane helix</keyword>
<dbReference type="EMBL" id="JAGETZ010000009">
    <property type="protein sequence ID" value="MBO2010980.1"/>
    <property type="molecule type" value="Genomic_DNA"/>
</dbReference>
<accession>A0ABS3QIB6</accession>
<evidence type="ECO:0000313" key="4">
    <source>
        <dbReference type="Proteomes" id="UP000664369"/>
    </source>
</evidence>
<protein>
    <submittedName>
        <fullName evidence="3">Uncharacterized protein</fullName>
    </submittedName>
</protein>
<feature type="region of interest" description="Disordered" evidence="1">
    <location>
        <begin position="36"/>
        <end position="55"/>
    </location>
</feature>
<feature type="region of interest" description="Disordered" evidence="1">
    <location>
        <begin position="1"/>
        <end position="26"/>
    </location>
</feature>
<evidence type="ECO:0000313" key="3">
    <source>
        <dbReference type="EMBL" id="MBO2010980.1"/>
    </source>
</evidence>
<comment type="caution">
    <text evidence="3">The sequence shown here is derived from an EMBL/GenBank/DDBJ whole genome shotgun (WGS) entry which is preliminary data.</text>
</comment>
<feature type="transmembrane region" description="Helical" evidence="2">
    <location>
        <begin position="93"/>
        <end position="112"/>
    </location>
</feature>
<name>A0ABS3QIB6_9BACT</name>
<dbReference type="RefSeq" id="WP_208176676.1">
    <property type="nucleotide sequence ID" value="NZ_JAGETZ010000009.1"/>
</dbReference>
<gene>
    <name evidence="3" type="ORF">J4E00_18105</name>
</gene>
<evidence type="ECO:0000256" key="1">
    <source>
        <dbReference type="SAM" id="MobiDB-lite"/>
    </source>
</evidence>
<sequence>MNTPEAQPQAEPSNVAPELSSGASLRPASADGVYVVPQPDAVPNPEPFPELPPLPPIASDDGRVRLTDKTLTVLGREFLLMELERVDVTPVKWILWYLLGALGLAFVMIAFLQNWLHTGPAMLGMALTALLLAYGHRGTNRLRLHCLGREMVNFALPGETPPWQRLMAEVNRRIYRVHDHAAREAAAMLAAADEAARQAALAAQAAQVAAQTGEQTNNNPLTFN</sequence>
<feature type="transmembrane region" description="Helical" evidence="2">
    <location>
        <begin position="118"/>
        <end position="135"/>
    </location>
</feature>
<dbReference type="Proteomes" id="UP000664369">
    <property type="component" value="Unassembled WGS sequence"/>
</dbReference>
<feature type="compositionally biased region" description="Polar residues" evidence="1">
    <location>
        <begin position="1"/>
        <end position="12"/>
    </location>
</feature>
<proteinExistence type="predicted"/>
<keyword evidence="2" id="KW-0472">Membrane</keyword>
<evidence type="ECO:0000256" key="2">
    <source>
        <dbReference type="SAM" id="Phobius"/>
    </source>
</evidence>
<organism evidence="3 4">
    <name type="scientific">Hymenobacter negativus</name>
    <dbReference type="NCBI Taxonomy" id="2795026"/>
    <lineage>
        <taxon>Bacteria</taxon>
        <taxon>Pseudomonadati</taxon>
        <taxon>Bacteroidota</taxon>
        <taxon>Cytophagia</taxon>
        <taxon>Cytophagales</taxon>
        <taxon>Hymenobacteraceae</taxon>
        <taxon>Hymenobacter</taxon>
    </lineage>
</organism>
<keyword evidence="4" id="KW-1185">Reference proteome</keyword>
<keyword evidence="2" id="KW-0812">Transmembrane</keyword>
<feature type="compositionally biased region" description="Pro residues" evidence="1">
    <location>
        <begin position="40"/>
        <end position="55"/>
    </location>
</feature>